<dbReference type="PANTHER" id="PTHR23032">
    <property type="entry name" value="BRO1 DOMAIN-CONTAINING PROTEIN BROX"/>
    <property type="match status" value="1"/>
</dbReference>
<dbReference type="InterPro" id="IPR004328">
    <property type="entry name" value="BRO1_dom"/>
</dbReference>
<comment type="similarity">
    <text evidence="1">Belongs to the BROX family.</text>
</comment>
<reference evidence="4" key="1">
    <citation type="submission" date="2025-08" db="UniProtKB">
        <authorList>
            <consortium name="RefSeq"/>
        </authorList>
    </citation>
    <scope>IDENTIFICATION</scope>
    <source>
        <tissue evidence="4">Total insect</tissue>
    </source>
</reference>
<dbReference type="GeneID" id="117647766"/>
<dbReference type="RefSeq" id="XP_034245558.1">
    <property type="nucleotide sequence ID" value="XM_034389667.1"/>
</dbReference>
<dbReference type="PROSITE" id="PS51180">
    <property type="entry name" value="BRO1"/>
    <property type="match status" value="1"/>
</dbReference>
<evidence type="ECO:0000259" key="2">
    <source>
        <dbReference type="PROSITE" id="PS51180"/>
    </source>
</evidence>
<dbReference type="Pfam" id="PF03097">
    <property type="entry name" value="BRO1"/>
    <property type="match status" value="1"/>
</dbReference>
<dbReference type="PANTHER" id="PTHR23032:SF13">
    <property type="entry name" value="BRO1 DOMAIN-CONTAINING PROTEIN BROX"/>
    <property type="match status" value="1"/>
</dbReference>
<dbReference type="Proteomes" id="UP000515158">
    <property type="component" value="Unplaced"/>
</dbReference>
<dbReference type="KEGG" id="tpal:117647766"/>
<dbReference type="OrthoDB" id="10266451at2759"/>
<gene>
    <name evidence="4" type="primary">LOC117647766</name>
</gene>
<evidence type="ECO:0000313" key="3">
    <source>
        <dbReference type="Proteomes" id="UP000515158"/>
    </source>
</evidence>
<dbReference type="AlphaFoldDB" id="A0A6P8YZF6"/>
<dbReference type="SMART" id="SM01041">
    <property type="entry name" value="BRO1"/>
    <property type="match status" value="1"/>
</dbReference>
<protein>
    <submittedName>
        <fullName evidence="4">BRO1 domain-containing protein BROX-like isoform X1</fullName>
    </submittedName>
</protein>
<accession>A0A6P8YZF6</accession>
<organism evidence="4">
    <name type="scientific">Thrips palmi</name>
    <name type="common">Melon thrips</name>
    <dbReference type="NCBI Taxonomy" id="161013"/>
    <lineage>
        <taxon>Eukaryota</taxon>
        <taxon>Metazoa</taxon>
        <taxon>Ecdysozoa</taxon>
        <taxon>Arthropoda</taxon>
        <taxon>Hexapoda</taxon>
        <taxon>Insecta</taxon>
        <taxon>Pterygota</taxon>
        <taxon>Neoptera</taxon>
        <taxon>Paraneoptera</taxon>
        <taxon>Thysanoptera</taxon>
        <taxon>Terebrantia</taxon>
        <taxon>Thripoidea</taxon>
        <taxon>Thripidae</taxon>
        <taxon>Thrips</taxon>
    </lineage>
</organism>
<dbReference type="InterPro" id="IPR038499">
    <property type="entry name" value="BRO1_sf"/>
</dbReference>
<sequence length="421" mass="47098">MAMWFHRNVLKATVVMNFDFKYIQHDVDATKVACELKATRYKLLDMLPDPRGSGASMEQALSAYIALLQGLIEAPDGSGAPSKLRHALLFKWSHSLLGTSPQIQQDAVFEAANMFVNVAIWFMKHASTLCVKEEMNMDDAKEVHTALRRAGGLFEVVQKKFLPMLRERARDGGDLDPRVVRAYRDQCTAEAQEVSVARALELKHNPSLISALANETAKLFHEADAALSSLDDKVAGQWRKYLQLKNHFYMAYSYTYCGENLLSQDKCGEAIRALREAQTHYEKATALCKDYATTKGPAPRTGRPDYFSFFKKLALSFKLTLEKCERENGFIYHQKVPTDPPELEMKATYGLASPVEFQMPNHSPLWTPVAFAAIDYPKTSTDAANSNAAAKVEGDLKPVNEVKIEGVNTEAKSDDRNCVLQ</sequence>
<name>A0A6P8YZF6_THRPL</name>
<feature type="domain" description="BRO1" evidence="2">
    <location>
        <begin position="75"/>
        <end position="421"/>
    </location>
</feature>
<evidence type="ECO:0000313" key="4">
    <source>
        <dbReference type="RefSeq" id="XP_034245558.1"/>
    </source>
</evidence>
<dbReference type="Gene3D" id="1.25.40.280">
    <property type="entry name" value="alix/aip1 like domains"/>
    <property type="match status" value="1"/>
</dbReference>
<evidence type="ECO:0000256" key="1">
    <source>
        <dbReference type="ARBA" id="ARBA00008901"/>
    </source>
</evidence>
<keyword evidence="3" id="KW-1185">Reference proteome</keyword>
<dbReference type="InterPro" id="IPR038898">
    <property type="entry name" value="BROX"/>
</dbReference>
<dbReference type="InParanoid" id="A0A6P8YZF6"/>
<proteinExistence type="inferred from homology"/>